<proteinExistence type="predicted"/>
<gene>
    <name evidence="2" type="ORF">MARPO_0006s0132</name>
</gene>
<feature type="region of interest" description="Disordered" evidence="1">
    <location>
        <begin position="334"/>
        <end position="363"/>
    </location>
</feature>
<dbReference type="Proteomes" id="UP000244005">
    <property type="component" value="Unassembled WGS sequence"/>
</dbReference>
<protein>
    <recommendedName>
        <fullName evidence="4">HAT C-terminal dimerisation domain-containing protein</fullName>
    </recommendedName>
</protein>
<dbReference type="EMBL" id="KZ772678">
    <property type="protein sequence ID" value="PTQ48102.1"/>
    <property type="molecule type" value="Genomic_DNA"/>
</dbReference>
<evidence type="ECO:0000313" key="2">
    <source>
        <dbReference type="EMBL" id="PTQ48102.1"/>
    </source>
</evidence>
<keyword evidence="3" id="KW-1185">Reference proteome</keyword>
<reference evidence="3" key="1">
    <citation type="journal article" date="2017" name="Cell">
        <title>Insights into land plant evolution garnered from the Marchantia polymorpha genome.</title>
        <authorList>
            <person name="Bowman J.L."/>
            <person name="Kohchi T."/>
            <person name="Yamato K.T."/>
            <person name="Jenkins J."/>
            <person name="Shu S."/>
            <person name="Ishizaki K."/>
            <person name="Yamaoka S."/>
            <person name="Nishihama R."/>
            <person name="Nakamura Y."/>
            <person name="Berger F."/>
            <person name="Adam C."/>
            <person name="Aki S.S."/>
            <person name="Althoff F."/>
            <person name="Araki T."/>
            <person name="Arteaga-Vazquez M.A."/>
            <person name="Balasubrmanian S."/>
            <person name="Barry K."/>
            <person name="Bauer D."/>
            <person name="Boehm C.R."/>
            <person name="Briginshaw L."/>
            <person name="Caballero-Perez J."/>
            <person name="Catarino B."/>
            <person name="Chen F."/>
            <person name="Chiyoda S."/>
            <person name="Chovatia M."/>
            <person name="Davies K.M."/>
            <person name="Delmans M."/>
            <person name="Demura T."/>
            <person name="Dierschke T."/>
            <person name="Dolan L."/>
            <person name="Dorantes-Acosta A.E."/>
            <person name="Eklund D.M."/>
            <person name="Florent S.N."/>
            <person name="Flores-Sandoval E."/>
            <person name="Fujiyama A."/>
            <person name="Fukuzawa H."/>
            <person name="Galik B."/>
            <person name="Grimanelli D."/>
            <person name="Grimwood J."/>
            <person name="Grossniklaus U."/>
            <person name="Hamada T."/>
            <person name="Haseloff J."/>
            <person name="Hetherington A.J."/>
            <person name="Higo A."/>
            <person name="Hirakawa Y."/>
            <person name="Hundley H.N."/>
            <person name="Ikeda Y."/>
            <person name="Inoue K."/>
            <person name="Inoue S.I."/>
            <person name="Ishida S."/>
            <person name="Jia Q."/>
            <person name="Kakita M."/>
            <person name="Kanazawa T."/>
            <person name="Kawai Y."/>
            <person name="Kawashima T."/>
            <person name="Kennedy M."/>
            <person name="Kinose K."/>
            <person name="Kinoshita T."/>
            <person name="Kohara Y."/>
            <person name="Koide E."/>
            <person name="Komatsu K."/>
            <person name="Kopischke S."/>
            <person name="Kubo M."/>
            <person name="Kyozuka J."/>
            <person name="Lagercrantz U."/>
            <person name="Lin S.S."/>
            <person name="Lindquist E."/>
            <person name="Lipzen A.M."/>
            <person name="Lu C.W."/>
            <person name="De Luna E."/>
            <person name="Martienssen R.A."/>
            <person name="Minamino N."/>
            <person name="Mizutani M."/>
            <person name="Mizutani M."/>
            <person name="Mochizuki N."/>
            <person name="Monte I."/>
            <person name="Mosher R."/>
            <person name="Nagasaki H."/>
            <person name="Nakagami H."/>
            <person name="Naramoto S."/>
            <person name="Nishitani K."/>
            <person name="Ohtani M."/>
            <person name="Okamoto T."/>
            <person name="Okumura M."/>
            <person name="Phillips J."/>
            <person name="Pollak B."/>
            <person name="Reinders A."/>
            <person name="Rovekamp M."/>
            <person name="Sano R."/>
            <person name="Sawa S."/>
            <person name="Schmid M.W."/>
            <person name="Shirakawa M."/>
            <person name="Solano R."/>
            <person name="Spunde A."/>
            <person name="Suetsugu N."/>
            <person name="Sugano S."/>
            <person name="Sugiyama A."/>
            <person name="Sun R."/>
            <person name="Suzuki Y."/>
            <person name="Takenaka M."/>
            <person name="Takezawa D."/>
            <person name="Tomogane H."/>
            <person name="Tsuzuki M."/>
            <person name="Ueda T."/>
            <person name="Umeda M."/>
            <person name="Ward J.M."/>
            <person name="Watanabe Y."/>
            <person name="Yazaki K."/>
            <person name="Yokoyama R."/>
            <person name="Yoshitake Y."/>
            <person name="Yotsui I."/>
            <person name="Zachgo S."/>
            <person name="Schmutz J."/>
        </authorList>
    </citation>
    <scope>NUCLEOTIDE SEQUENCE [LARGE SCALE GENOMIC DNA]</scope>
    <source>
        <strain evidence="3">Tak-1</strain>
    </source>
</reference>
<evidence type="ECO:0008006" key="4">
    <source>
        <dbReference type="Google" id="ProtNLM"/>
    </source>
</evidence>
<sequence>MHVFVIIDVYMMMYNLYTTVLNPDAPLELLMPTRVRLGVETAPHEFRRASDLHETTRMARALTLQALSERYFDRYNPIRALQRPHQIYTFRGNKECLGKDVPTAADFKFSYLLEAQCLIEATPIDPLDVPRGWTVQELRAQHHMFVMAHIWTKIKSLAAVIAQSIFVQRVQSAANTPAPLPSAPKRQKTTMNLLASALKLPAGSSSSSSSSTPTTAAQIVADEISVLQSITDPDDWPEPADLCQWYAQKHNQMPCISQVALAVLANKSSSGGLECDLGCMTDVIAPKRSAMRAGMVEINMFLKINKKLMKTNRADVVLLDKKWQDRIPRRPAMALKDVEQDGFDSDDNSSDIEEIGDDDAALC</sequence>
<feature type="compositionally biased region" description="Acidic residues" evidence="1">
    <location>
        <begin position="340"/>
        <end position="363"/>
    </location>
</feature>
<dbReference type="AlphaFoldDB" id="A0A2R6XPR9"/>
<name>A0A2R6XPR9_MARPO</name>
<dbReference type="OrthoDB" id="1983206at2759"/>
<evidence type="ECO:0000256" key="1">
    <source>
        <dbReference type="SAM" id="MobiDB-lite"/>
    </source>
</evidence>
<evidence type="ECO:0000313" key="3">
    <source>
        <dbReference type="Proteomes" id="UP000244005"/>
    </source>
</evidence>
<accession>A0A2R6XPR9</accession>
<organism evidence="2 3">
    <name type="scientific">Marchantia polymorpha</name>
    <name type="common">Common liverwort</name>
    <name type="synonym">Marchantia aquatica</name>
    <dbReference type="NCBI Taxonomy" id="3197"/>
    <lineage>
        <taxon>Eukaryota</taxon>
        <taxon>Viridiplantae</taxon>
        <taxon>Streptophyta</taxon>
        <taxon>Embryophyta</taxon>
        <taxon>Marchantiophyta</taxon>
        <taxon>Marchantiopsida</taxon>
        <taxon>Marchantiidae</taxon>
        <taxon>Marchantiales</taxon>
        <taxon>Marchantiaceae</taxon>
        <taxon>Marchantia</taxon>
    </lineage>
</organism>